<organism evidence="1">
    <name type="scientific">uncultured Segetibacter sp</name>
    <dbReference type="NCBI Taxonomy" id="481133"/>
    <lineage>
        <taxon>Bacteria</taxon>
        <taxon>Pseudomonadati</taxon>
        <taxon>Bacteroidota</taxon>
        <taxon>Chitinophagia</taxon>
        <taxon>Chitinophagales</taxon>
        <taxon>Chitinophagaceae</taxon>
        <taxon>Segetibacter</taxon>
        <taxon>environmental samples</taxon>
    </lineage>
</organism>
<protein>
    <submittedName>
        <fullName evidence="1">Uncharacterized protein</fullName>
    </submittedName>
</protein>
<name>A0A6J4TGK3_9BACT</name>
<accession>A0A6J4TGK3</accession>
<evidence type="ECO:0000313" key="1">
    <source>
        <dbReference type="EMBL" id="CAA9522694.1"/>
    </source>
</evidence>
<feature type="non-terminal residue" evidence="1">
    <location>
        <position position="1"/>
    </location>
</feature>
<gene>
    <name evidence="1" type="ORF">AVDCRST_MAG96-3011</name>
</gene>
<dbReference type="EMBL" id="CADCVN010001182">
    <property type="protein sequence ID" value="CAA9522694.1"/>
    <property type="molecule type" value="Genomic_DNA"/>
</dbReference>
<sequence length="50" mass="5823">ANRISFKNKRKNQHDNNCSQKGNCTKFCSEAKNFFCFKTGNAQMCLFKKI</sequence>
<reference evidence="1" key="1">
    <citation type="submission" date="2020-02" db="EMBL/GenBank/DDBJ databases">
        <authorList>
            <person name="Meier V. D."/>
        </authorList>
    </citation>
    <scope>NUCLEOTIDE SEQUENCE</scope>
    <source>
        <strain evidence="1">AVDCRST_MAG96</strain>
    </source>
</reference>
<dbReference type="AlphaFoldDB" id="A0A6J4TGK3"/>
<proteinExistence type="predicted"/>
<feature type="non-terminal residue" evidence="1">
    <location>
        <position position="50"/>
    </location>
</feature>